<name>A0A9P6N5Y9_9BASI</name>
<keyword evidence="1" id="KW-1133">Transmembrane helix</keyword>
<proteinExistence type="predicted"/>
<dbReference type="AlphaFoldDB" id="A0A9P6N5Y9"/>
<feature type="transmembrane region" description="Helical" evidence="1">
    <location>
        <begin position="29"/>
        <end position="46"/>
    </location>
</feature>
<reference evidence="2" key="1">
    <citation type="submission" date="2013-11" db="EMBL/GenBank/DDBJ databases">
        <title>Genome sequence of the fusiform rust pathogen reveals effectors for host alternation and coevolution with pine.</title>
        <authorList>
            <consortium name="DOE Joint Genome Institute"/>
            <person name="Smith K."/>
            <person name="Pendleton A."/>
            <person name="Kubisiak T."/>
            <person name="Anderson C."/>
            <person name="Salamov A."/>
            <person name="Aerts A."/>
            <person name="Riley R."/>
            <person name="Clum A."/>
            <person name="Lindquist E."/>
            <person name="Ence D."/>
            <person name="Campbell M."/>
            <person name="Kronenberg Z."/>
            <person name="Feau N."/>
            <person name="Dhillon B."/>
            <person name="Hamelin R."/>
            <person name="Burleigh J."/>
            <person name="Smith J."/>
            <person name="Yandell M."/>
            <person name="Nelson C."/>
            <person name="Grigoriev I."/>
            <person name="Davis J."/>
        </authorList>
    </citation>
    <scope>NUCLEOTIDE SEQUENCE</scope>
    <source>
        <strain evidence="2">G11</strain>
    </source>
</reference>
<organism evidence="2 3">
    <name type="scientific">Cronartium quercuum f. sp. fusiforme G11</name>
    <dbReference type="NCBI Taxonomy" id="708437"/>
    <lineage>
        <taxon>Eukaryota</taxon>
        <taxon>Fungi</taxon>
        <taxon>Dikarya</taxon>
        <taxon>Basidiomycota</taxon>
        <taxon>Pucciniomycotina</taxon>
        <taxon>Pucciniomycetes</taxon>
        <taxon>Pucciniales</taxon>
        <taxon>Coleosporiaceae</taxon>
        <taxon>Cronartium</taxon>
    </lineage>
</organism>
<keyword evidence="1" id="KW-0472">Membrane</keyword>
<dbReference type="EMBL" id="MU167482">
    <property type="protein sequence ID" value="KAG0140051.1"/>
    <property type="molecule type" value="Genomic_DNA"/>
</dbReference>
<evidence type="ECO:0000313" key="3">
    <source>
        <dbReference type="Proteomes" id="UP000886653"/>
    </source>
</evidence>
<evidence type="ECO:0000313" key="2">
    <source>
        <dbReference type="EMBL" id="KAG0140051.1"/>
    </source>
</evidence>
<keyword evidence="1" id="KW-0812">Transmembrane</keyword>
<comment type="caution">
    <text evidence="2">The sequence shown here is derived from an EMBL/GenBank/DDBJ whole genome shotgun (WGS) entry which is preliminary data.</text>
</comment>
<feature type="transmembrane region" description="Helical" evidence="1">
    <location>
        <begin position="52"/>
        <end position="73"/>
    </location>
</feature>
<protein>
    <submittedName>
        <fullName evidence="2">Uncharacterized protein</fullName>
    </submittedName>
</protein>
<dbReference type="Proteomes" id="UP000886653">
    <property type="component" value="Unassembled WGS sequence"/>
</dbReference>
<accession>A0A9P6N5Y9</accession>
<keyword evidence="3" id="KW-1185">Reference proteome</keyword>
<sequence length="100" mass="11927">MNFMLNLAKPFSDSPSHCLYNQNEGYPQAFFFFFFLVSSLLFMYPFSPYKIYFVPSFPFITFTHFIAFILFFFKDQSTKSIIDNLNYLFIIITNSRIDLS</sequence>
<gene>
    <name evidence="2" type="ORF">CROQUDRAFT_389139</name>
</gene>
<evidence type="ECO:0000256" key="1">
    <source>
        <dbReference type="SAM" id="Phobius"/>
    </source>
</evidence>